<organism evidence="2 3">
    <name type="scientific">Paracoccus solventivorans</name>
    <dbReference type="NCBI Taxonomy" id="53463"/>
    <lineage>
        <taxon>Bacteria</taxon>
        <taxon>Pseudomonadati</taxon>
        <taxon>Pseudomonadota</taxon>
        <taxon>Alphaproteobacteria</taxon>
        <taxon>Rhodobacterales</taxon>
        <taxon>Paracoccaceae</taxon>
        <taxon>Paracoccus</taxon>
    </lineage>
</organism>
<dbReference type="RefSeq" id="WP_073060684.1">
    <property type="nucleotide sequence ID" value="NZ_FRCK01000001.1"/>
</dbReference>
<keyword evidence="1" id="KW-0732">Signal</keyword>
<feature type="chain" id="PRO_5013269069" evidence="1">
    <location>
        <begin position="25"/>
        <end position="730"/>
    </location>
</feature>
<dbReference type="InterPro" id="IPR010344">
    <property type="entry name" value="YbjH"/>
</dbReference>
<dbReference type="Pfam" id="PF06082">
    <property type="entry name" value="YjbH"/>
    <property type="match status" value="1"/>
</dbReference>
<reference evidence="3" key="1">
    <citation type="submission" date="2016-11" db="EMBL/GenBank/DDBJ databases">
        <authorList>
            <person name="Varghese N."/>
            <person name="Submissions S."/>
        </authorList>
    </citation>
    <scope>NUCLEOTIDE SEQUENCE [LARGE SCALE GENOMIC DNA]</scope>
    <source>
        <strain evidence="3">DSM 6637</strain>
    </source>
</reference>
<evidence type="ECO:0000256" key="1">
    <source>
        <dbReference type="SAM" id="SignalP"/>
    </source>
</evidence>
<protein>
    <submittedName>
        <fullName evidence="2">Exopolysaccharide biosynthesis protein YbjH</fullName>
    </submittedName>
</protein>
<evidence type="ECO:0000313" key="2">
    <source>
        <dbReference type="EMBL" id="SHL76390.1"/>
    </source>
</evidence>
<dbReference type="STRING" id="53463.SAMN05444389_101236"/>
<name>A0A1M7DAA8_9RHOB</name>
<sequence length="730" mass="78949">MMHRFLAVALPVAMALLPASPGLAGPTTGSVINRYGLPGAIDTPSAEMMPDGVLGASLSYSDLGNAVGLSFQVLPRVTAILRYGKFDTDGGLGYIRDRSFDFRLQLMGEDPNGWRPAVALGLQDAIGTGFYAAEYIVATKTITPRLRVSGGLGWGRMANDGGIGSPFGGRDEADVGEGGTLHPDQWFRGEMAPFVNIAWQATDKLTLLAEYSGDDYACETGQSGKCARGSWLNDKEELSSNINLGFSYQAGPNYQIGAHLLGGKQVGVQASMSLNPRRGPYPSGFEKGPAPVRPRPAVSADPEGWAGTWAADPTAQPAIQKALGEALAKEGQRLESMALTANRAEVRIRNHRYMQQAEAIGRTVRLMTRALPPSVETLVVTSVEEGMPTSSLTFRRSDVERLENTEVSHIANAAVLSDADPRAAGLVQSPGVTPRFRWTLGPYLSTGLWDPEEPIRYEVGAELSASYELLPGLTLNGTVRQRAFGNAEQEAPGGLSVADYLELSDDEIAAGNNGVYRVRSDGRMYSGNDKPRIPQLTINWNAKPTETLYSRVTVGLLENMYGGISTEILWKPVNSRLALGAEINQVRKRDYENAFEFLDYEVTTGHVSAYYEFGGGFVGQLDIGRYLAGDDGATVTLTREFANGWKVGAWATKTDLSSEEYGEGSFDKGISVRIPMAWALGTPSKRTVGGTVQSLNRDGGRKLRVDGRLYDVVRDSHSTNLYSGWGRFWR</sequence>
<accession>A0A1M7DAA8</accession>
<evidence type="ECO:0000313" key="3">
    <source>
        <dbReference type="Proteomes" id="UP000184444"/>
    </source>
</evidence>
<dbReference type="EMBL" id="FRCK01000001">
    <property type="protein sequence ID" value="SHL76390.1"/>
    <property type="molecule type" value="Genomic_DNA"/>
</dbReference>
<gene>
    <name evidence="2" type="ORF">SAMN05444389_101236</name>
</gene>
<dbReference type="OrthoDB" id="19542at2"/>
<keyword evidence="3" id="KW-1185">Reference proteome</keyword>
<proteinExistence type="predicted"/>
<feature type="signal peptide" evidence="1">
    <location>
        <begin position="1"/>
        <end position="24"/>
    </location>
</feature>
<dbReference type="AlphaFoldDB" id="A0A1M7DAA8"/>
<dbReference type="Proteomes" id="UP000184444">
    <property type="component" value="Unassembled WGS sequence"/>
</dbReference>